<name>A0A933L6Q4_9HYPH</name>
<sequence length="322" mass="34366">MSVGSLAEDHSVSQPGFSGASAGSPRPGGRSIRLFLADGTPQGLIVAEIGNWTGKAVCAPRSRLPDLLKRPEAARTGIYVLMGPDPDRAGGAMAYIGEGDNVGARIRIHLRSEDKDFFDRLVIIVSTDENLTKSHVRYLESQVIKLTQQAGSVALTNDTHPDFQRLPEADRADMDYFVDQLGHVLPILGFDLFRRASAQSASTVASPDNPLFVFTTAGASATARETDEGFVVLAGSMARKRQSETFPAGYRALRDKLVADGQLVDGPSAELLTFATDVVFTSPSAAASIVAARSASGPLEWKIGETATTYRDWRAARLANSA</sequence>
<comment type="caution">
    <text evidence="3">The sequence shown here is derived from an EMBL/GenBank/DDBJ whole genome shotgun (WGS) entry which is preliminary data.</text>
</comment>
<proteinExistence type="predicted"/>
<accession>A0A933L6Q4</accession>
<dbReference type="EMBL" id="JACRAF010000069">
    <property type="protein sequence ID" value="MBI4924122.1"/>
    <property type="molecule type" value="Genomic_DNA"/>
</dbReference>
<dbReference type="Pfam" id="PF14267">
    <property type="entry name" value="DUF4357"/>
    <property type="match status" value="1"/>
</dbReference>
<feature type="domain" description="DUF4357" evidence="2">
    <location>
        <begin position="254"/>
        <end position="302"/>
    </location>
</feature>
<dbReference type="InterPro" id="IPR025579">
    <property type="entry name" value="DUF4357"/>
</dbReference>
<feature type="region of interest" description="Disordered" evidence="1">
    <location>
        <begin position="1"/>
        <end position="26"/>
    </location>
</feature>
<protein>
    <submittedName>
        <fullName evidence="3">GIY-YIG nuclease family protein</fullName>
    </submittedName>
</protein>
<dbReference type="Proteomes" id="UP000782610">
    <property type="component" value="Unassembled WGS sequence"/>
</dbReference>
<evidence type="ECO:0000256" key="1">
    <source>
        <dbReference type="SAM" id="MobiDB-lite"/>
    </source>
</evidence>
<dbReference type="CDD" id="cd10447">
    <property type="entry name" value="GIY-YIG_unchar_2"/>
    <property type="match status" value="1"/>
</dbReference>
<evidence type="ECO:0000313" key="4">
    <source>
        <dbReference type="Proteomes" id="UP000782610"/>
    </source>
</evidence>
<organism evidence="3 4">
    <name type="scientific">Devosia nanyangense</name>
    <dbReference type="NCBI Taxonomy" id="1228055"/>
    <lineage>
        <taxon>Bacteria</taxon>
        <taxon>Pseudomonadati</taxon>
        <taxon>Pseudomonadota</taxon>
        <taxon>Alphaproteobacteria</taxon>
        <taxon>Hyphomicrobiales</taxon>
        <taxon>Devosiaceae</taxon>
        <taxon>Devosia</taxon>
    </lineage>
</organism>
<evidence type="ECO:0000259" key="2">
    <source>
        <dbReference type="Pfam" id="PF14267"/>
    </source>
</evidence>
<dbReference type="AlphaFoldDB" id="A0A933L6Q4"/>
<reference evidence="3" key="1">
    <citation type="submission" date="2020-07" db="EMBL/GenBank/DDBJ databases">
        <title>Huge and variable diversity of episymbiotic CPR bacteria and DPANN archaea in groundwater ecosystems.</title>
        <authorList>
            <person name="He C.Y."/>
            <person name="Keren R."/>
            <person name="Whittaker M."/>
            <person name="Farag I.F."/>
            <person name="Doudna J."/>
            <person name="Cate J.H.D."/>
            <person name="Banfield J.F."/>
        </authorList>
    </citation>
    <scope>NUCLEOTIDE SEQUENCE</scope>
    <source>
        <strain evidence="3">NC_groundwater_1586_Pr3_B-0.1um_66_15</strain>
    </source>
</reference>
<evidence type="ECO:0000313" key="3">
    <source>
        <dbReference type="EMBL" id="MBI4924122.1"/>
    </source>
</evidence>
<gene>
    <name evidence="3" type="ORF">HY834_20495</name>
</gene>